<protein>
    <submittedName>
        <fullName evidence="2">Class I SAM-dependent methyltransferase</fullName>
    </submittedName>
</protein>
<dbReference type="GO" id="GO:0008168">
    <property type="term" value="F:methyltransferase activity"/>
    <property type="evidence" value="ECO:0007669"/>
    <property type="project" value="UniProtKB-KW"/>
</dbReference>
<comment type="caution">
    <text evidence="2">The sequence shown here is derived from an EMBL/GenBank/DDBJ whole genome shotgun (WGS) entry which is preliminary data.</text>
</comment>
<dbReference type="OrthoDB" id="5608223at2"/>
<dbReference type="AlphaFoldDB" id="A0A4S4AQ38"/>
<keyword evidence="3" id="KW-1185">Reference proteome</keyword>
<dbReference type="Proteomes" id="UP000307956">
    <property type="component" value="Unassembled WGS sequence"/>
</dbReference>
<sequence>MTPVIELPFSAAYDVQHSRACLEKHRDGLRRHLSDLREQQLARRALAMAGEPRQVLDLSRTAGRFWNTLAEHPTREIIAADDSVPALDVAMHYYAPQLGGRIRPLRTSAFAIDLPDGSVDSIFCMDLLHRAGEPDLRLALLRELHRVTRDTLIVSLWVDGNYQAWRRQCRHRRRLLDGEELAPTRFVLPRATADAEFAGAGFRIVGHLDFLPLHSMRRVYVLRRA</sequence>
<dbReference type="GO" id="GO:0032259">
    <property type="term" value="P:methylation"/>
    <property type="evidence" value="ECO:0007669"/>
    <property type="project" value="UniProtKB-KW"/>
</dbReference>
<reference evidence="2 3" key="1">
    <citation type="submission" date="2019-04" db="EMBL/GenBank/DDBJ databases">
        <title>Azoarcus rhizosphaerae sp. nov. isolated from rhizosphere of Ficus religiosa.</title>
        <authorList>
            <person name="Lin S.-Y."/>
            <person name="Hameed A."/>
            <person name="Hsu Y.-H."/>
            <person name="Young C.-C."/>
        </authorList>
    </citation>
    <scope>NUCLEOTIDE SEQUENCE [LARGE SCALE GENOMIC DNA]</scope>
    <source>
        <strain evidence="2 3">CC-YHH848</strain>
    </source>
</reference>
<evidence type="ECO:0000313" key="2">
    <source>
        <dbReference type="EMBL" id="THF61771.1"/>
    </source>
</evidence>
<keyword evidence="2" id="KW-0489">Methyltransferase</keyword>
<dbReference type="InterPro" id="IPR041698">
    <property type="entry name" value="Methyltransf_25"/>
</dbReference>
<gene>
    <name evidence="2" type="ORF">E6O51_08900</name>
</gene>
<evidence type="ECO:0000259" key="1">
    <source>
        <dbReference type="Pfam" id="PF13649"/>
    </source>
</evidence>
<dbReference type="EMBL" id="SSOD01000006">
    <property type="protein sequence ID" value="THF61771.1"/>
    <property type="molecule type" value="Genomic_DNA"/>
</dbReference>
<feature type="domain" description="Methyltransferase" evidence="1">
    <location>
        <begin position="55"/>
        <end position="149"/>
    </location>
</feature>
<dbReference type="InterPro" id="IPR029063">
    <property type="entry name" value="SAM-dependent_MTases_sf"/>
</dbReference>
<evidence type="ECO:0000313" key="3">
    <source>
        <dbReference type="Proteomes" id="UP000307956"/>
    </source>
</evidence>
<keyword evidence="2" id="KW-0808">Transferase</keyword>
<proteinExistence type="predicted"/>
<dbReference type="Gene3D" id="3.40.50.150">
    <property type="entry name" value="Vaccinia Virus protein VP39"/>
    <property type="match status" value="1"/>
</dbReference>
<accession>A0A4S4AQ38</accession>
<name>A0A4S4AQ38_9RHOO</name>
<organism evidence="2 3">
    <name type="scientific">Pseudothauera rhizosphaerae</name>
    <dbReference type="NCBI Taxonomy" id="2565932"/>
    <lineage>
        <taxon>Bacteria</taxon>
        <taxon>Pseudomonadati</taxon>
        <taxon>Pseudomonadota</taxon>
        <taxon>Betaproteobacteria</taxon>
        <taxon>Rhodocyclales</taxon>
        <taxon>Zoogloeaceae</taxon>
        <taxon>Pseudothauera</taxon>
    </lineage>
</organism>
<dbReference type="SUPFAM" id="SSF53335">
    <property type="entry name" value="S-adenosyl-L-methionine-dependent methyltransferases"/>
    <property type="match status" value="1"/>
</dbReference>
<dbReference type="Pfam" id="PF13649">
    <property type="entry name" value="Methyltransf_25"/>
    <property type="match status" value="1"/>
</dbReference>